<dbReference type="SUPFAM" id="SSF81345">
    <property type="entry name" value="ABC transporter involved in vitamin B12 uptake, BtuC"/>
    <property type="match status" value="1"/>
</dbReference>
<accession>A0ABV7IJB4</accession>
<dbReference type="Pfam" id="PF01032">
    <property type="entry name" value="FecCD"/>
    <property type="match status" value="1"/>
</dbReference>
<evidence type="ECO:0000256" key="5">
    <source>
        <dbReference type="ARBA" id="ARBA00022692"/>
    </source>
</evidence>
<dbReference type="InterPro" id="IPR037294">
    <property type="entry name" value="ABC_BtuC-like"/>
</dbReference>
<name>A0ABV7IJB4_9RHOB</name>
<dbReference type="InterPro" id="IPR000522">
    <property type="entry name" value="ABC_transptr_permease_BtuC"/>
</dbReference>
<feature type="transmembrane region" description="Helical" evidence="8">
    <location>
        <begin position="324"/>
        <end position="345"/>
    </location>
</feature>
<gene>
    <name evidence="9" type="ORF">ACFOD7_16220</name>
</gene>
<proteinExistence type="inferred from homology"/>
<protein>
    <submittedName>
        <fullName evidence="9">FecCD family ABC transporter permease</fullName>
    </submittedName>
</protein>
<dbReference type="PANTHER" id="PTHR30472:SF25">
    <property type="entry name" value="ABC TRANSPORTER PERMEASE PROTEIN MJ0876-RELATED"/>
    <property type="match status" value="1"/>
</dbReference>
<keyword evidence="10" id="KW-1185">Reference proteome</keyword>
<evidence type="ECO:0000256" key="2">
    <source>
        <dbReference type="ARBA" id="ARBA00007935"/>
    </source>
</evidence>
<dbReference type="CDD" id="cd06550">
    <property type="entry name" value="TM_ABC_iron-siderophores_like"/>
    <property type="match status" value="1"/>
</dbReference>
<keyword evidence="5 8" id="KW-0812">Transmembrane</keyword>
<reference evidence="10" key="1">
    <citation type="journal article" date="2019" name="Int. J. Syst. Evol. Microbiol.">
        <title>The Global Catalogue of Microorganisms (GCM) 10K type strain sequencing project: providing services to taxonomists for standard genome sequencing and annotation.</title>
        <authorList>
            <consortium name="The Broad Institute Genomics Platform"/>
            <consortium name="The Broad Institute Genome Sequencing Center for Infectious Disease"/>
            <person name="Wu L."/>
            <person name="Ma J."/>
        </authorList>
    </citation>
    <scope>NUCLEOTIDE SEQUENCE [LARGE SCALE GENOMIC DNA]</scope>
    <source>
        <strain evidence="10">KCTC 52239</strain>
    </source>
</reference>
<evidence type="ECO:0000256" key="4">
    <source>
        <dbReference type="ARBA" id="ARBA00022475"/>
    </source>
</evidence>
<comment type="subcellular location">
    <subcellularLocation>
        <location evidence="1">Cell membrane</location>
        <topology evidence="1">Multi-pass membrane protein</topology>
    </subcellularLocation>
</comment>
<evidence type="ECO:0000256" key="7">
    <source>
        <dbReference type="ARBA" id="ARBA00023136"/>
    </source>
</evidence>
<evidence type="ECO:0000313" key="9">
    <source>
        <dbReference type="EMBL" id="MFC3169598.1"/>
    </source>
</evidence>
<keyword evidence="7 8" id="KW-0472">Membrane</keyword>
<comment type="caution">
    <text evidence="9">The sequence shown here is derived from an EMBL/GenBank/DDBJ whole genome shotgun (WGS) entry which is preliminary data.</text>
</comment>
<comment type="similarity">
    <text evidence="2">Belongs to the binding-protein-dependent transport system permease family. FecCD subfamily.</text>
</comment>
<evidence type="ECO:0000256" key="6">
    <source>
        <dbReference type="ARBA" id="ARBA00022989"/>
    </source>
</evidence>
<feature type="transmembrane region" description="Helical" evidence="8">
    <location>
        <begin position="297"/>
        <end position="317"/>
    </location>
</feature>
<dbReference type="EMBL" id="JBHRTE010000078">
    <property type="protein sequence ID" value="MFC3169598.1"/>
    <property type="molecule type" value="Genomic_DNA"/>
</dbReference>
<keyword evidence="3" id="KW-0813">Transport</keyword>
<evidence type="ECO:0000256" key="8">
    <source>
        <dbReference type="SAM" id="Phobius"/>
    </source>
</evidence>
<evidence type="ECO:0000256" key="3">
    <source>
        <dbReference type="ARBA" id="ARBA00022448"/>
    </source>
</evidence>
<feature type="transmembrane region" description="Helical" evidence="8">
    <location>
        <begin position="68"/>
        <end position="90"/>
    </location>
</feature>
<feature type="transmembrane region" description="Helical" evidence="8">
    <location>
        <begin position="24"/>
        <end position="48"/>
    </location>
</feature>
<keyword evidence="6 8" id="KW-1133">Transmembrane helix</keyword>
<dbReference type="Gene3D" id="1.10.3470.10">
    <property type="entry name" value="ABC transporter involved in vitamin B12 uptake, BtuC"/>
    <property type="match status" value="1"/>
</dbReference>
<dbReference type="Proteomes" id="UP001595557">
    <property type="component" value="Unassembled WGS sequence"/>
</dbReference>
<feature type="transmembrane region" description="Helical" evidence="8">
    <location>
        <begin position="111"/>
        <end position="132"/>
    </location>
</feature>
<dbReference type="RefSeq" id="WP_341351606.1">
    <property type="nucleotide sequence ID" value="NZ_JAFNAW010000056.1"/>
</dbReference>
<feature type="transmembrane region" description="Helical" evidence="8">
    <location>
        <begin position="138"/>
        <end position="156"/>
    </location>
</feature>
<evidence type="ECO:0000313" key="10">
    <source>
        <dbReference type="Proteomes" id="UP001595557"/>
    </source>
</evidence>
<dbReference type="PANTHER" id="PTHR30472">
    <property type="entry name" value="FERRIC ENTEROBACTIN TRANSPORT SYSTEM PERMEASE PROTEIN"/>
    <property type="match status" value="1"/>
</dbReference>
<feature type="transmembrane region" description="Helical" evidence="8">
    <location>
        <begin position="264"/>
        <end position="285"/>
    </location>
</feature>
<feature type="transmembrane region" description="Helical" evidence="8">
    <location>
        <begin position="208"/>
        <end position="228"/>
    </location>
</feature>
<keyword evidence="4" id="KW-1003">Cell membrane</keyword>
<evidence type="ECO:0000256" key="1">
    <source>
        <dbReference type="ARBA" id="ARBA00004651"/>
    </source>
</evidence>
<organism evidence="9 10">
    <name type="scientific">Paracoccus fontiphilus</name>
    <dbReference type="NCBI Taxonomy" id="1815556"/>
    <lineage>
        <taxon>Bacteria</taxon>
        <taxon>Pseudomonadati</taxon>
        <taxon>Pseudomonadota</taxon>
        <taxon>Alphaproteobacteria</taxon>
        <taxon>Rhodobacterales</taxon>
        <taxon>Paracoccaceae</taxon>
        <taxon>Paracoccus</taxon>
    </lineage>
</organism>
<sequence>MDRQPAIGGILLDRYHRQNRRRAVLVAVMAALAALGIVLDLVTGPAGLPLSETLRALSGAEVSRATEVIVWQVRLPVAAMALLVGAALALSGAEMQTVLENPLAEPFTLGVSASAALGAAVAIVLGLTLPFLPVQWSISANAFLFALGALTLLQLLGRLRGGGPEVLILFGIALNFSAAAFLSVLQFVASADALQQLVFWTMGSLSAANWQGVVALALVLAACVPFSLRAAWQLTALRMGEDQARSFGVDVDALRRWTLLRVSLLAATAVSMVGVIGFVGLAGPHIARMLVGEDHRFFLPASVLTGALVMSLASTLSKMVVPGVLLPVGLVTSLIGLPVFFWLIMRGRTRR</sequence>
<feature type="transmembrane region" description="Helical" evidence="8">
    <location>
        <begin position="168"/>
        <end position="188"/>
    </location>
</feature>